<dbReference type="AlphaFoldDB" id="A0A6H0SC82"/>
<evidence type="ECO:0000313" key="7">
    <source>
        <dbReference type="Proteomes" id="UP000501849"/>
    </source>
</evidence>
<evidence type="ECO:0000256" key="1">
    <source>
        <dbReference type="ARBA" id="ARBA00022630"/>
    </source>
</evidence>
<keyword evidence="7" id="KW-1185">Reference proteome</keyword>
<name>A0A6H0SC82_9MYCO</name>
<proteinExistence type="predicted"/>
<dbReference type="InterPro" id="IPR050097">
    <property type="entry name" value="Ferredoxin-NADP_redctase_2"/>
</dbReference>
<evidence type="ECO:0000256" key="2">
    <source>
        <dbReference type="ARBA" id="ARBA00023002"/>
    </source>
</evidence>
<feature type="domain" description="Methyltransferase" evidence="5">
    <location>
        <begin position="349"/>
        <end position="440"/>
    </location>
</feature>
<sequence length="509" mass="54036">MDNQWDCIIVGGGAAGLSAALVLGRARRRTLILDDGEQSNLAAHGIGGLLGHDGRPPAQLYEAGRAELTEYPNVTFRSARVTAAKADGPDFVVELADGGHEHARRILLATGMQYRPPQLPGLEALWGGSAFHCPFCHGWEVRDQPLAVLADGDRAVHMALMLKGWTDDVVVLSNGAGLESDLLAAAGIAVDDRQVSEFHSESGVLTEVRFTEGAPLPRRGVLVAAVLHQRSHLAAHLGVTFAPASPVAADAIVVDQFQRTTVPGVFAAGDVSVQMPQVAAAVASGSLAAAAVVQSLLADDVGLPVPPWPAPDVQQHWNEHYGQRDRVWSGRVNLRLSEVAESLPAGRALDLGCGEGADAVWLASRGWSVVATDVSQVALDRAAVDAGELLSKIDFQHHDLEVSFPDGEFDLVSAQFLHSKIPLDRARVLKRAAAAVAPGGLLVIVDHGEAPPWSNHRHVEFPGAEEVVGSLDLDDSWERVRVGPVEREATGPDGQPGHLIDNVMVLRRK</sequence>
<dbReference type="SUPFAM" id="SSF51905">
    <property type="entry name" value="FAD/NAD(P)-binding domain"/>
    <property type="match status" value="1"/>
</dbReference>
<evidence type="ECO:0000313" key="6">
    <source>
        <dbReference type="EMBL" id="QIV84049.1"/>
    </source>
</evidence>
<dbReference type="InterPro" id="IPR041698">
    <property type="entry name" value="Methyltransf_25"/>
</dbReference>
<evidence type="ECO:0000256" key="3">
    <source>
        <dbReference type="ARBA" id="ARBA00048132"/>
    </source>
</evidence>
<keyword evidence="2" id="KW-0560">Oxidoreductase</keyword>
<dbReference type="SUPFAM" id="SSF53335">
    <property type="entry name" value="S-adenosyl-L-methionine-dependent methyltransferases"/>
    <property type="match status" value="1"/>
</dbReference>
<dbReference type="KEGG" id="mfre:EXE63_26575"/>
<dbReference type="Gene3D" id="3.40.50.150">
    <property type="entry name" value="Vaccinia Virus protein VP39"/>
    <property type="match status" value="1"/>
</dbReference>
<dbReference type="GO" id="GO:0004791">
    <property type="term" value="F:thioredoxin-disulfide reductase (NADPH) activity"/>
    <property type="evidence" value="ECO:0007669"/>
    <property type="project" value="UniProtKB-EC"/>
</dbReference>
<organism evidence="6 7">
    <name type="scientific">Mycolicibacterium frederiksbergense</name>
    <dbReference type="NCBI Taxonomy" id="117567"/>
    <lineage>
        <taxon>Bacteria</taxon>
        <taxon>Bacillati</taxon>
        <taxon>Actinomycetota</taxon>
        <taxon>Actinomycetes</taxon>
        <taxon>Mycobacteriales</taxon>
        <taxon>Mycobacteriaceae</taxon>
        <taxon>Mycolicibacterium</taxon>
    </lineage>
</organism>
<protein>
    <submittedName>
        <fullName evidence="6">NAD(P)/FAD-dependent oxidoreductase</fullName>
    </submittedName>
</protein>
<dbReference type="InterPro" id="IPR036188">
    <property type="entry name" value="FAD/NAD-bd_sf"/>
</dbReference>
<gene>
    <name evidence="6" type="ORF">EXE63_26575</name>
</gene>
<dbReference type="PRINTS" id="PR00469">
    <property type="entry name" value="PNDRDTASEII"/>
</dbReference>
<dbReference type="EMBL" id="CP038799">
    <property type="protein sequence ID" value="QIV84049.1"/>
    <property type="molecule type" value="Genomic_DNA"/>
</dbReference>
<dbReference type="InterPro" id="IPR029063">
    <property type="entry name" value="SAM-dependent_MTases_sf"/>
</dbReference>
<dbReference type="InterPro" id="IPR023753">
    <property type="entry name" value="FAD/NAD-binding_dom"/>
</dbReference>
<keyword evidence="1" id="KW-0285">Flavoprotein</keyword>
<dbReference type="Pfam" id="PF07992">
    <property type="entry name" value="Pyr_redox_2"/>
    <property type="match status" value="1"/>
</dbReference>
<evidence type="ECO:0000259" key="5">
    <source>
        <dbReference type="Pfam" id="PF13649"/>
    </source>
</evidence>
<dbReference type="CDD" id="cd02440">
    <property type="entry name" value="AdoMet_MTases"/>
    <property type="match status" value="1"/>
</dbReference>
<dbReference type="Proteomes" id="UP000501849">
    <property type="component" value="Chromosome"/>
</dbReference>
<dbReference type="PRINTS" id="PR00368">
    <property type="entry name" value="FADPNR"/>
</dbReference>
<feature type="domain" description="FAD/NAD(P)-binding" evidence="4">
    <location>
        <begin position="6"/>
        <end position="285"/>
    </location>
</feature>
<reference evidence="6 7" key="1">
    <citation type="submission" date="2019-04" db="EMBL/GenBank/DDBJ databases">
        <title>Draft, Whole-Genome Sequence of the Anthracene-degrading Mycobacterium frederiksbergense LB501T, Isolated from a Polycyclic Aromatic Hydrocarbon (PAH)-Contaminated Soil.</title>
        <authorList>
            <person name="Augelletti F."/>
        </authorList>
    </citation>
    <scope>NUCLEOTIDE SEQUENCE [LARGE SCALE GENOMIC DNA]</scope>
    <source>
        <strain evidence="6 7">LB 501T</strain>
    </source>
</reference>
<accession>A0A6H0SC82</accession>
<dbReference type="PANTHER" id="PTHR48105">
    <property type="entry name" value="THIOREDOXIN REDUCTASE 1-RELATED-RELATED"/>
    <property type="match status" value="1"/>
</dbReference>
<comment type="catalytic activity">
    <reaction evidence="3">
        <text>[thioredoxin]-dithiol + NADP(+) = [thioredoxin]-disulfide + NADPH + H(+)</text>
        <dbReference type="Rhea" id="RHEA:20345"/>
        <dbReference type="Rhea" id="RHEA-COMP:10698"/>
        <dbReference type="Rhea" id="RHEA-COMP:10700"/>
        <dbReference type="ChEBI" id="CHEBI:15378"/>
        <dbReference type="ChEBI" id="CHEBI:29950"/>
        <dbReference type="ChEBI" id="CHEBI:50058"/>
        <dbReference type="ChEBI" id="CHEBI:57783"/>
        <dbReference type="ChEBI" id="CHEBI:58349"/>
        <dbReference type="EC" id="1.8.1.9"/>
    </reaction>
</comment>
<dbReference type="Gene3D" id="3.50.50.60">
    <property type="entry name" value="FAD/NAD(P)-binding domain"/>
    <property type="match status" value="2"/>
</dbReference>
<evidence type="ECO:0000259" key="4">
    <source>
        <dbReference type="Pfam" id="PF07992"/>
    </source>
</evidence>
<dbReference type="Pfam" id="PF13649">
    <property type="entry name" value="Methyltransf_25"/>
    <property type="match status" value="1"/>
</dbReference>